<evidence type="ECO:0000313" key="9">
    <source>
        <dbReference type="EMBL" id="SHH60240.1"/>
    </source>
</evidence>
<reference evidence="9 10" key="1">
    <citation type="submission" date="2016-11" db="EMBL/GenBank/DDBJ databases">
        <authorList>
            <person name="Jaros S."/>
            <person name="Januszkiewicz K."/>
            <person name="Wedrychowicz H."/>
        </authorList>
    </citation>
    <scope>NUCLEOTIDE SEQUENCE [LARGE SCALE GENOMIC DNA]</scope>
    <source>
        <strain evidence="9 10">DSM 8605</strain>
    </source>
</reference>
<keyword evidence="6 7" id="KW-0472">Membrane</keyword>
<evidence type="ECO:0000256" key="5">
    <source>
        <dbReference type="ARBA" id="ARBA00022989"/>
    </source>
</evidence>
<dbReference type="PROSITE" id="PS50928">
    <property type="entry name" value="ABC_TM1"/>
    <property type="match status" value="1"/>
</dbReference>
<dbReference type="GO" id="GO:0005886">
    <property type="term" value="C:plasma membrane"/>
    <property type="evidence" value="ECO:0007669"/>
    <property type="project" value="UniProtKB-SubCell"/>
</dbReference>
<name>A0A1M5UBC1_9CLOT</name>
<evidence type="ECO:0000256" key="3">
    <source>
        <dbReference type="ARBA" id="ARBA00022475"/>
    </source>
</evidence>
<feature type="transmembrane region" description="Helical" evidence="7">
    <location>
        <begin position="110"/>
        <end position="129"/>
    </location>
</feature>
<keyword evidence="5 7" id="KW-1133">Transmembrane helix</keyword>
<dbReference type="CDD" id="cd06261">
    <property type="entry name" value="TM_PBP2"/>
    <property type="match status" value="1"/>
</dbReference>
<dbReference type="SUPFAM" id="SSF161098">
    <property type="entry name" value="MetI-like"/>
    <property type="match status" value="1"/>
</dbReference>
<gene>
    <name evidence="9" type="ORF">SAMN02745207_01687</name>
</gene>
<keyword evidence="2 7" id="KW-0813">Transport</keyword>
<dbReference type="Proteomes" id="UP000184447">
    <property type="component" value="Unassembled WGS sequence"/>
</dbReference>
<evidence type="ECO:0000256" key="4">
    <source>
        <dbReference type="ARBA" id="ARBA00022692"/>
    </source>
</evidence>
<dbReference type="PANTHER" id="PTHR43005:SF2">
    <property type="entry name" value="INTEGRAL MEMBRANE SUGAR TRANSPORT PROTEIN"/>
    <property type="match status" value="1"/>
</dbReference>
<dbReference type="InterPro" id="IPR000515">
    <property type="entry name" value="MetI-like"/>
</dbReference>
<organism evidence="9 10">
    <name type="scientific">Clostridium grantii DSM 8605</name>
    <dbReference type="NCBI Taxonomy" id="1121316"/>
    <lineage>
        <taxon>Bacteria</taxon>
        <taxon>Bacillati</taxon>
        <taxon>Bacillota</taxon>
        <taxon>Clostridia</taxon>
        <taxon>Eubacteriales</taxon>
        <taxon>Clostridiaceae</taxon>
        <taxon>Clostridium</taxon>
    </lineage>
</organism>
<dbReference type="Pfam" id="PF00528">
    <property type="entry name" value="BPD_transp_1"/>
    <property type="match status" value="1"/>
</dbReference>
<dbReference type="AlphaFoldDB" id="A0A1M5UBC1"/>
<feature type="transmembrane region" description="Helical" evidence="7">
    <location>
        <begin position="215"/>
        <end position="237"/>
    </location>
</feature>
<dbReference type="STRING" id="1121316.SAMN02745207_01687"/>
<dbReference type="OrthoDB" id="145927at2"/>
<comment type="subcellular location">
    <subcellularLocation>
        <location evidence="1 7">Cell membrane</location>
        <topology evidence="1 7">Multi-pass membrane protein</topology>
    </subcellularLocation>
</comment>
<feature type="transmembrane region" description="Helical" evidence="7">
    <location>
        <begin position="261"/>
        <end position="281"/>
    </location>
</feature>
<dbReference type="Gene3D" id="1.10.3720.10">
    <property type="entry name" value="MetI-like"/>
    <property type="match status" value="1"/>
</dbReference>
<protein>
    <submittedName>
        <fullName evidence="9">Multiple sugar transport system permease protein</fullName>
    </submittedName>
</protein>
<feature type="transmembrane region" description="Helical" evidence="7">
    <location>
        <begin position="76"/>
        <end position="98"/>
    </location>
</feature>
<evidence type="ECO:0000256" key="2">
    <source>
        <dbReference type="ARBA" id="ARBA00022448"/>
    </source>
</evidence>
<evidence type="ECO:0000313" key="10">
    <source>
        <dbReference type="Proteomes" id="UP000184447"/>
    </source>
</evidence>
<evidence type="ECO:0000256" key="6">
    <source>
        <dbReference type="ARBA" id="ARBA00023136"/>
    </source>
</evidence>
<keyword evidence="4 7" id="KW-0812">Transmembrane</keyword>
<evidence type="ECO:0000256" key="7">
    <source>
        <dbReference type="RuleBase" id="RU363032"/>
    </source>
</evidence>
<feature type="transmembrane region" description="Helical" evidence="7">
    <location>
        <begin position="157"/>
        <end position="179"/>
    </location>
</feature>
<proteinExistence type="inferred from homology"/>
<evidence type="ECO:0000259" key="8">
    <source>
        <dbReference type="PROSITE" id="PS50928"/>
    </source>
</evidence>
<accession>A0A1M5UBC1</accession>
<feature type="domain" description="ABC transmembrane type-1" evidence="8">
    <location>
        <begin position="71"/>
        <end position="282"/>
    </location>
</feature>
<dbReference type="EMBL" id="FQXM01000007">
    <property type="protein sequence ID" value="SHH60240.1"/>
    <property type="molecule type" value="Genomic_DNA"/>
</dbReference>
<keyword evidence="9" id="KW-0762">Sugar transport</keyword>
<dbReference type="GO" id="GO:0055085">
    <property type="term" value="P:transmembrane transport"/>
    <property type="evidence" value="ECO:0007669"/>
    <property type="project" value="InterPro"/>
</dbReference>
<sequence>MSKFSYNTQRKILIFGFLIIPMVLLIVFSYLPLANLVYYSTLNWDGLGDDKIFIGLDNYIKVFTSPEYFSVFKTSLYYFVGSFVQMGLALYFATILNFKVKFKNIFKGILFFPYLLNGVAVGFIFKFFFQPNGTLDSLLKFIGLEGLIQFWLRNPNIINISLSFTSIWRYMGFNFIIFLGTIQSISGSIYEAADIDGANTWQVFRYIILPSIKNIIALNAILAVKGAISVFEIPYIMTSGANGSMTFVIQTLEKAFKFQKLGLASALAIVLFVIIIIVSLAQHYAFKDKEA</sequence>
<comment type="similarity">
    <text evidence="7">Belongs to the binding-protein-dependent transport system permease family.</text>
</comment>
<evidence type="ECO:0000256" key="1">
    <source>
        <dbReference type="ARBA" id="ARBA00004651"/>
    </source>
</evidence>
<feature type="transmembrane region" description="Helical" evidence="7">
    <location>
        <begin position="12"/>
        <end position="33"/>
    </location>
</feature>
<dbReference type="InterPro" id="IPR035906">
    <property type="entry name" value="MetI-like_sf"/>
</dbReference>
<keyword evidence="10" id="KW-1185">Reference proteome</keyword>
<dbReference type="PANTHER" id="PTHR43005">
    <property type="entry name" value="BLR7065 PROTEIN"/>
    <property type="match status" value="1"/>
</dbReference>
<dbReference type="RefSeq" id="WP_073337989.1">
    <property type="nucleotide sequence ID" value="NZ_FQXM01000007.1"/>
</dbReference>
<keyword evidence="3" id="KW-1003">Cell membrane</keyword>